<evidence type="ECO:0000256" key="1">
    <source>
        <dbReference type="ARBA" id="ARBA00009505"/>
    </source>
</evidence>
<organism evidence="4 5">
    <name type="scientific">Lentinula boryana</name>
    <dbReference type="NCBI Taxonomy" id="40481"/>
    <lineage>
        <taxon>Eukaryota</taxon>
        <taxon>Fungi</taxon>
        <taxon>Dikarya</taxon>
        <taxon>Basidiomycota</taxon>
        <taxon>Agaricomycotina</taxon>
        <taxon>Agaricomycetes</taxon>
        <taxon>Agaricomycetidae</taxon>
        <taxon>Agaricales</taxon>
        <taxon>Marasmiineae</taxon>
        <taxon>Omphalotaceae</taxon>
        <taxon>Lentinula</taxon>
    </lineage>
</organism>
<dbReference type="EMBL" id="MU790502">
    <property type="protein sequence ID" value="KAJ4002371.1"/>
    <property type="molecule type" value="Genomic_DNA"/>
</dbReference>
<evidence type="ECO:0000313" key="4">
    <source>
        <dbReference type="EMBL" id="KAJ4002371.1"/>
    </source>
</evidence>
<dbReference type="PANTHER" id="PTHR13299:SF0">
    <property type="entry name" value="PEROXISOMAL MEMBRANE PROTEIN PEX16"/>
    <property type="match status" value="1"/>
</dbReference>
<keyword evidence="5" id="KW-1185">Reference proteome</keyword>
<name>A0ABQ8QV14_9AGAR</name>
<sequence length="378" mass="43233">MTASLAYYESFLLKNVSTISTLESSLRTLTWLLPGRFKDAELASEALSASLNMISMYHDTLLARIVQSDPKYRPLIPFSLHTRFTKAWADKNSRYKWAARLLEIIRFTELLIEMGMRRKVSTKNRYRGIILLEIIKAILRLMLLRITRRPLLSPPIPERDIDPTTLPSSTETSPTLAPSSPPSSLPATPEHLKNNRVPLPQHSPLAVPPPPRSDVSIQEYLLPKALTTSAVKPPLSLVRSFSSLPEWLSEVLYILRPLVYATMLLSDRKSNRPLITILAMEFVSRSLRRNVPPSASLERSEYARRDRDMLWYLFRGTIWQSYTRPKTAHLAESFSTTPILGLFSTLIQDWIPLIDEYHYCMCSSLSSLAFWSLTFKIL</sequence>
<reference evidence="4" key="1">
    <citation type="submission" date="2022-08" db="EMBL/GenBank/DDBJ databases">
        <authorList>
            <consortium name="DOE Joint Genome Institute"/>
            <person name="Min B."/>
            <person name="Riley R."/>
            <person name="Sierra-Patev S."/>
            <person name="Naranjo-Ortiz M."/>
            <person name="Looney B."/>
            <person name="Konkel Z."/>
            <person name="Slot J.C."/>
            <person name="Sakamoto Y."/>
            <person name="Steenwyk J.L."/>
            <person name="Rokas A."/>
            <person name="Carro J."/>
            <person name="Camarero S."/>
            <person name="Ferreira P."/>
            <person name="Molpeceres G."/>
            <person name="Ruiz-Duenas F.J."/>
            <person name="Serrano A."/>
            <person name="Henrissat B."/>
            <person name="Drula E."/>
            <person name="Hughes K.W."/>
            <person name="Mata J.L."/>
            <person name="Ishikawa N.K."/>
            <person name="Vargas-Isla R."/>
            <person name="Ushijima S."/>
            <person name="Smith C.A."/>
            <person name="Ahrendt S."/>
            <person name="Andreopoulos W."/>
            <person name="He G."/>
            <person name="Labutti K."/>
            <person name="Lipzen A."/>
            <person name="Ng V."/>
            <person name="Sandor L."/>
            <person name="Barry K."/>
            <person name="Martinez A.T."/>
            <person name="Xiao Y."/>
            <person name="Gibbons J.G."/>
            <person name="Terashima K."/>
            <person name="Hibbett D.S."/>
            <person name="Grigoriev I.V."/>
        </authorList>
    </citation>
    <scope>NUCLEOTIDE SEQUENCE</scope>
    <source>
        <strain evidence="4">TFB10827</strain>
    </source>
</reference>
<evidence type="ECO:0000256" key="2">
    <source>
        <dbReference type="RuleBase" id="RU365003"/>
    </source>
</evidence>
<comment type="caution">
    <text evidence="4">The sequence shown here is derived from an EMBL/GenBank/DDBJ whole genome shotgun (WGS) entry which is preliminary data.</text>
</comment>
<proteinExistence type="inferred from homology"/>
<keyword evidence="2" id="KW-0576">Peroxisome</keyword>
<protein>
    <recommendedName>
        <fullName evidence="2">Peroxisomal membrane protein PEX16</fullName>
    </recommendedName>
</protein>
<feature type="region of interest" description="Disordered" evidence="3">
    <location>
        <begin position="156"/>
        <end position="211"/>
    </location>
</feature>
<comment type="subcellular location">
    <subcellularLocation>
        <location evidence="2">Peroxisome membrane</location>
    </subcellularLocation>
</comment>
<keyword evidence="2" id="KW-0962">Peroxisome biogenesis</keyword>
<dbReference type="Pfam" id="PF08610">
    <property type="entry name" value="Pex16"/>
    <property type="match status" value="1"/>
</dbReference>
<evidence type="ECO:0000313" key="5">
    <source>
        <dbReference type="Proteomes" id="UP001163828"/>
    </source>
</evidence>
<accession>A0ABQ8QV14</accession>
<evidence type="ECO:0000256" key="3">
    <source>
        <dbReference type="SAM" id="MobiDB-lite"/>
    </source>
</evidence>
<comment type="similarity">
    <text evidence="1 2">Belongs to the peroxin-16 family.</text>
</comment>
<feature type="compositionally biased region" description="Low complexity" evidence="3">
    <location>
        <begin position="163"/>
        <end position="178"/>
    </location>
</feature>
<dbReference type="Proteomes" id="UP001163828">
    <property type="component" value="Unassembled WGS sequence"/>
</dbReference>
<dbReference type="PANTHER" id="PTHR13299">
    <property type="entry name" value="PEROXISOMAL MEMBRANE PROTEIN PEX16"/>
    <property type="match status" value="1"/>
</dbReference>
<gene>
    <name evidence="4" type="ORF">F5050DRAFT_1814175</name>
</gene>
<dbReference type="InterPro" id="IPR013919">
    <property type="entry name" value="Pex16"/>
</dbReference>